<dbReference type="InterPro" id="IPR000873">
    <property type="entry name" value="AMP-dep_synth/lig_dom"/>
</dbReference>
<dbReference type="InterPro" id="IPR045311">
    <property type="entry name" value="LC-FACS_euk"/>
</dbReference>
<dbReference type="PROSITE" id="PS00455">
    <property type="entry name" value="AMP_BINDING"/>
    <property type="match status" value="1"/>
</dbReference>
<keyword evidence="5 9" id="KW-0547">Nucleotide-binding</keyword>
<dbReference type="UniPathway" id="UPA00199"/>
<comment type="caution">
    <text evidence="11">The sequence shown here is derived from an EMBL/GenBank/DDBJ whole genome shotgun (WGS) entry which is preliminary data.</text>
</comment>
<comment type="similarity">
    <text evidence="3 9">Belongs to the ATP-dependent AMP-binding enzyme family.</text>
</comment>
<sequence length="662" mass="73428">MAAKNYLIKVEEGKAASDGQPSIGPVYRSIFAKDGFPAPIPGMESCWDIFRMSVEKYPNNPMLGRRQIVDGKPGKYVWQTYKEVYDIVIKVGNSLRSCGVKEGQKCGIYGANCPEWIISMEACNGHGLYCVPLYDTLGAGAVEFIICHAEVSIAFVEEKKINELFKTFPASREYLKSIVSFGKVTPEQKAEAEKHDLAIYSWEEFLQLGENKTFDLPVKKKTDICTIMYTSGTTGDPKGVLISNESIVTLIAGVKRLLGSVNEQLTTKDVYISYLPLAHIFDRVIEEAFISHGASIGFWRGDVKLLVEDIGELKPSIFCAVPRVLDRIYSGLIQKISGGGLLKKKMFDLAFSYKYYNMKKGRKHGEASPICDKIVFSKVKQGLGGNVRLILSGAAPLSAHVEEFLRVVACCHVLQGYGLTESCGGSFVSLPNELSMLGTVGPPVPNVDICLESVPEMNYDALSSTSRGEVCIRGKTLFSGYYKREDLTAEVLVDGWLHTGDIGEWQPNGSMKIIDRKKNIFKLSQGEYVAVENLENIYGQVSAIDSIWIYGNSFESSLVAVVNPNKEALESWAANNNVSGDFESICQNPKAKEFILGELAKTGKEKKLKGFEFIKAVHLDPTPFDMERDLLTPTYKKKRPQLLKYYQSVINDMYKSANQPKA</sequence>
<name>A0A6A2XJH0_HIBSY</name>
<proteinExistence type="inferred from homology"/>
<dbReference type="Gene3D" id="3.40.50.12780">
    <property type="entry name" value="N-terminal domain of ligase-like"/>
    <property type="match status" value="1"/>
</dbReference>
<evidence type="ECO:0000256" key="9">
    <source>
        <dbReference type="RuleBase" id="RU369030"/>
    </source>
</evidence>
<protein>
    <recommendedName>
        <fullName evidence="8 9">Long-chain-fatty-acid--CoA ligase</fullName>
        <ecNumber evidence="8 9">6.2.1.3</ecNumber>
    </recommendedName>
</protein>
<evidence type="ECO:0000256" key="4">
    <source>
        <dbReference type="ARBA" id="ARBA00022598"/>
    </source>
</evidence>
<evidence type="ECO:0000256" key="3">
    <source>
        <dbReference type="ARBA" id="ARBA00006432"/>
    </source>
</evidence>
<dbReference type="CDD" id="cd05927">
    <property type="entry name" value="LC-FACS_euk"/>
    <property type="match status" value="1"/>
</dbReference>
<dbReference type="InterPro" id="IPR042099">
    <property type="entry name" value="ANL_N_sf"/>
</dbReference>
<dbReference type="GO" id="GO:0005524">
    <property type="term" value="F:ATP binding"/>
    <property type="evidence" value="ECO:0007669"/>
    <property type="project" value="UniProtKB-KW"/>
</dbReference>
<comment type="catalytic activity">
    <reaction evidence="9">
        <text>a long-chain fatty acid + ATP + CoA = a long-chain fatty acyl-CoA + AMP + diphosphate</text>
        <dbReference type="Rhea" id="RHEA:15421"/>
        <dbReference type="ChEBI" id="CHEBI:30616"/>
        <dbReference type="ChEBI" id="CHEBI:33019"/>
        <dbReference type="ChEBI" id="CHEBI:57287"/>
        <dbReference type="ChEBI" id="CHEBI:57560"/>
        <dbReference type="ChEBI" id="CHEBI:83139"/>
        <dbReference type="ChEBI" id="CHEBI:456215"/>
        <dbReference type="EC" id="6.2.1.3"/>
    </reaction>
</comment>
<evidence type="ECO:0000256" key="8">
    <source>
        <dbReference type="ARBA" id="ARBA00026121"/>
    </source>
</evidence>
<accession>A0A6A2XJH0</accession>
<evidence type="ECO:0000256" key="2">
    <source>
        <dbReference type="ARBA" id="ARBA00004872"/>
    </source>
</evidence>
<evidence type="ECO:0000313" key="11">
    <source>
        <dbReference type="EMBL" id="KAE8675702.1"/>
    </source>
</evidence>
<dbReference type="GO" id="GO:0016020">
    <property type="term" value="C:membrane"/>
    <property type="evidence" value="ECO:0007669"/>
    <property type="project" value="TreeGrafter"/>
</dbReference>
<feature type="domain" description="AMP-dependent synthetase/ligase" evidence="10">
    <location>
        <begin position="52"/>
        <end position="482"/>
    </location>
</feature>
<evidence type="ECO:0000256" key="5">
    <source>
        <dbReference type="ARBA" id="ARBA00022741"/>
    </source>
</evidence>
<evidence type="ECO:0000256" key="1">
    <source>
        <dbReference type="ARBA" id="ARBA00001946"/>
    </source>
</evidence>
<dbReference type="InterPro" id="IPR020845">
    <property type="entry name" value="AMP-binding_CS"/>
</dbReference>
<keyword evidence="9" id="KW-0443">Lipid metabolism</keyword>
<keyword evidence="4 9" id="KW-0436">Ligase</keyword>
<evidence type="ECO:0000256" key="7">
    <source>
        <dbReference type="ARBA" id="ARBA00022840"/>
    </source>
</evidence>
<dbReference type="PANTHER" id="PTHR43272">
    <property type="entry name" value="LONG-CHAIN-FATTY-ACID--COA LIGASE"/>
    <property type="match status" value="1"/>
</dbReference>
<gene>
    <name evidence="11" type="ORF">F3Y22_tig00111648pilonHSYRG00235</name>
</gene>
<keyword evidence="12" id="KW-1185">Reference proteome</keyword>
<keyword evidence="6 9" id="KW-0276">Fatty acid metabolism</keyword>
<comment type="pathway">
    <text evidence="2 9">Lipid metabolism; fatty acid metabolism.</text>
</comment>
<dbReference type="GO" id="GO:0005783">
    <property type="term" value="C:endoplasmic reticulum"/>
    <property type="evidence" value="ECO:0007669"/>
    <property type="project" value="TreeGrafter"/>
</dbReference>
<organism evidence="11 12">
    <name type="scientific">Hibiscus syriacus</name>
    <name type="common">Rose of Sharon</name>
    <dbReference type="NCBI Taxonomy" id="106335"/>
    <lineage>
        <taxon>Eukaryota</taxon>
        <taxon>Viridiplantae</taxon>
        <taxon>Streptophyta</taxon>
        <taxon>Embryophyta</taxon>
        <taxon>Tracheophyta</taxon>
        <taxon>Spermatophyta</taxon>
        <taxon>Magnoliopsida</taxon>
        <taxon>eudicotyledons</taxon>
        <taxon>Gunneridae</taxon>
        <taxon>Pentapetalae</taxon>
        <taxon>rosids</taxon>
        <taxon>malvids</taxon>
        <taxon>Malvales</taxon>
        <taxon>Malvaceae</taxon>
        <taxon>Malvoideae</taxon>
        <taxon>Hibiscus</taxon>
    </lineage>
</organism>
<dbReference type="EMBL" id="VEPZ02001394">
    <property type="protein sequence ID" value="KAE8675702.1"/>
    <property type="molecule type" value="Genomic_DNA"/>
</dbReference>
<dbReference type="Pfam" id="PF00501">
    <property type="entry name" value="AMP-binding"/>
    <property type="match status" value="1"/>
</dbReference>
<dbReference type="OrthoDB" id="1700726at2759"/>
<reference evidence="11" key="1">
    <citation type="submission" date="2019-09" db="EMBL/GenBank/DDBJ databases">
        <title>Draft genome information of white flower Hibiscus syriacus.</title>
        <authorList>
            <person name="Kim Y.-M."/>
        </authorList>
    </citation>
    <scope>NUCLEOTIDE SEQUENCE [LARGE SCALE GENOMIC DNA]</scope>
    <source>
        <strain evidence="11">YM2019G1</strain>
    </source>
</reference>
<evidence type="ECO:0000259" key="10">
    <source>
        <dbReference type="Pfam" id="PF00501"/>
    </source>
</evidence>
<dbReference type="GO" id="GO:0004467">
    <property type="term" value="F:long-chain fatty acid-CoA ligase activity"/>
    <property type="evidence" value="ECO:0007669"/>
    <property type="project" value="UniProtKB-EC"/>
</dbReference>
<keyword evidence="7 9" id="KW-0067">ATP-binding</keyword>
<comment type="function">
    <text evidence="9">Catalyzes the conversion of long-chain fatty acids to their active form acyl-CoAs for both synthesis of cellular lipids, and degradation via beta-oxidation.</text>
</comment>
<dbReference type="Proteomes" id="UP000436088">
    <property type="component" value="Unassembled WGS sequence"/>
</dbReference>
<comment type="cofactor">
    <cofactor evidence="1">
        <name>Mg(2+)</name>
        <dbReference type="ChEBI" id="CHEBI:18420"/>
    </cofactor>
</comment>
<dbReference type="PANTHER" id="PTHR43272:SF3">
    <property type="entry name" value="LONG CHAIN ACYL-COA SYNTHETASE 4"/>
    <property type="match status" value="1"/>
</dbReference>
<evidence type="ECO:0000256" key="6">
    <source>
        <dbReference type="ARBA" id="ARBA00022832"/>
    </source>
</evidence>
<dbReference type="SUPFAM" id="SSF56801">
    <property type="entry name" value="Acetyl-CoA synthetase-like"/>
    <property type="match status" value="1"/>
</dbReference>
<dbReference type="AlphaFoldDB" id="A0A6A2XJH0"/>
<evidence type="ECO:0000313" key="12">
    <source>
        <dbReference type="Proteomes" id="UP000436088"/>
    </source>
</evidence>
<dbReference type="EC" id="6.2.1.3" evidence="8 9"/>